<dbReference type="AlphaFoldDB" id="A0A495XY55"/>
<evidence type="ECO:0000259" key="3">
    <source>
        <dbReference type="Pfam" id="PF01182"/>
    </source>
</evidence>
<dbReference type="InterPro" id="IPR037171">
    <property type="entry name" value="NagB/RpiA_transferase-like"/>
</dbReference>
<dbReference type="CDD" id="cd01399">
    <property type="entry name" value="GlcN6P_deaminase"/>
    <property type="match status" value="1"/>
</dbReference>
<dbReference type="EMBL" id="RBXT01000001">
    <property type="protein sequence ID" value="RKT79530.1"/>
    <property type="molecule type" value="Genomic_DNA"/>
</dbReference>
<dbReference type="PANTHER" id="PTHR11280:SF5">
    <property type="entry name" value="GLUCOSAMINE-6-PHOSPHATE ISOMERASE"/>
    <property type="match status" value="1"/>
</dbReference>
<dbReference type="InterPro" id="IPR018321">
    <property type="entry name" value="Glucosamine6P_isomerase_CS"/>
</dbReference>
<dbReference type="InterPro" id="IPR006148">
    <property type="entry name" value="Glc/Gal-6P_isomerase"/>
</dbReference>
<dbReference type="GO" id="GO:0006046">
    <property type="term" value="P:N-acetylglucosamine catabolic process"/>
    <property type="evidence" value="ECO:0007669"/>
    <property type="project" value="TreeGrafter"/>
</dbReference>
<evidence type="ECO:0000313" key="4">
    <source>
        <dbReference type="EMBL" id="RKT79530.1"/>
    </source>
</evidence>
<evidence type="ECO:0000256" key="2">
    <source>
        <dbReference type="ARBA" id="ARBA00023277"/>
    </source>
</evidence>
<protein>
    <submittedName>
        <fullName evidence="4">Glucosamine-6-phosphate deaminase</fullName>
    </submittedName>
</protein>
<dbReference type="InterPro" id="IPR004547">
    <property type="entry name" value="Glucosamine6P_isomerase"/>
</dbReference>
<evidence type="ECO:0000256" key="1">
    <source>
        <dbReference type="ARBA" id="ARBA00022801"/>
    </source>
</evidence>
<comment type="caution">
    <text evidence="4">The sequence shown here is derived from an EMBL/GenBank/DDBJ whole genome shotgun (WGS) entry which is preliminary data.</text>
</comment>
<name>A0A495XY55_9MICO</name>
<dbReference type="SUPFAM" id="SSF100950">
    <property type="entry name" value="NagB/RpiA/CoA transferase-like"/>
    <property type="match status" value="1"/>
</dbReference>
<keyword evidence="5" id="KW-1185">Reference proteome</keyword>
<dbReference type="GO" id="GO:0042802">
    <property type="term" value="F:identical protein binding"/>
    <property type="evidence" value="ECO:0007669"/>
    <property type="project" value="TreeGrafter"/>
</dbReference>
<dbReference type="PROSITE" id="PS01161">
    <property type="entry name" value="GLC_GALNAC_ISOMERASE"/>
    <property type="match status" value="1"/>
</dbReference>
<dbReference type="GO" id="GO:0004342">
    <property type="term" value="F:glucosamine-6-phosphate deaminase activity"/>
    <property type="evidence" value="ECO:0007669"/>
    <property type="project" value="InterPro"/>
</dbReference>
<dbReference type="GO" id="GO:0005975">
    <property type="term" value="P:carbohydrate metabolic process"/>
    <property type="evidence" value="ECO:0007669"/>
    <property type="project" value="InterPro"/>
</dbReference>
<accession>A0A495XY55</accession>
<dbReference type="OrthoDB" id="9791139at2"/>
<keyword evidence="2" id="KW-0119">Carbohydrate metabolism</keyword>
<gene>
    <name evidence="4" type="ORF">DFJ68_3003</name>
</gene>
<keyword evidence="1" id="KW-0378">Hydrolase</keyword>
<dbReference type="Proteomes" id="UP000278440">
    <property type="component" value="Unassembled WGS sequence"/>
</dbReference>
<feature type="domain" description="Glucosamine/galactosamine-6-phosphate isomerase" evidence="3">
    <location>
        <begin position="60"/>
        <end position="263"/>
    </location>
</feature>
<evidence type="ECO:0000313" key="5">
    <source>
        <dbReference type="Proteomes" id="UP000278440"/>
    </source>
</evidence>
<dbReference type="Gene3D" id="3.40.50.1360">
    <property type="match status" value="1"/>
</dbReference>
<dbReference type="GO" id="GO:0019262">
    <property type="term" value="P:N-acetylneuraminate catabolic process"/>
    <property type="evidence" value="ECO:0007669"/>
    <property type="project" value="TreeGrafter"/>
</dbReference>
<dbReference type="Pfam" id="PF01182">
    <property type="entry name" value="Glucosamine_iso"/>
    <property type="match status" value="1"/>
</dbReference>
<proteinExistence type="predicted"/>
<sequence>MEVFVVPDADAVASCAAREVLEGLARATARRSGARPPASGSPSTAKGQAGAAAVAAVVPAVSGPVVLGLATGSSPLGLYRELERAQGEGRVDLRAAHGVALDEYVGLPAGHPQSYREVLRREVGDRLGIDDARLHVPDGAHDDEASLAAAAADYEETIRGLGGVDVQILGIGVNGHLGFNEPGSALTSRTRVKRLAASTREENARFFDSVDDVPTHCVTQGLGTVLSARRLVLVATGEAKARAVANAVEGPLTASCPASVLQWHADAVAVLDEAAAGLLANRRYYDDSAAGL</sequence>
<dbReference type="RefSeq" id="WP_121034419.1">
    <property type="nucleotide sequence ID" value="NZ_RBXT01000001.1"/>
</dbReference>
<dbReference type="PANTHER" id="PTHR11280">
    <property type="entry name" value="GLUCOSAMINE-6-PHOSPHATE ISOMERASE"/>
    <property type="match status" value="1"/>
</dbReference>
<dbReference type="GO" id="GO:0006043">
    <property type="term" value="P:glucosamine catabolic process"/>
    <property type="evidence" value="ECO:0007669"/>
    <property type="project" value="TreeGrafter"/>
</dbReference>
<organism evidence="4 5">
    <name type="scientific">Terracoccus luteus</name>
    <dbReference type="NCBI Taxonomy" id="53356"/>
    <lineage>
        <taxon>Bacteria</taxon>
        <taxon>Bacillati</taxon>
        <taxon>Actinomycetota</taxon>
        <taxon>Actinomycetes</taxon>
        <taxon>Micrococcales</taxon>
        <taxon>Intrasporangiaceae</taxon>
        <taxon>Terracoccus</taxon>
    </lineage>
</organism>
<reference evidence="4 5" key="1">
    <citation type="submission" date="2018-10" db="EMBL/GenBank/DDBJ databases">
        <title>Sequencing the genomes of 1000 actinobacteria strains.</title>
        <authorList>
            <person name="Klenk H.-P."/>
        </authorList>
    </citation>
    <scope>NUCLEOTIDE SEQUENCE [LARGE SCALE GENOMIC DNA]</scope>
    <source>
        <strain evidence="4 5">DSM 44267</strain>
    </source>
</reference>
<dbReference type="GO" id="GO:0005737">
    <property type="term" value="C:cytoplasm"/>
    <property type="evidence" value="ECO:0007669"/>
    <property type="project" value="TreeGrafter"/>
</dbReference>